<dbReference type="RefSeq" id="WP_107151130.1">
    <property type="nucleotide sequence ID" value="NZ_PYUC01000006.1"/>
</dbReference>
<evidence type="ECO:0000313" key="3">
    <source>
        <dbReference type="Proteomes" id="UP000240638"/>
    </source>
</evidence>
<reference evidence="2 3" key="1">
    <citation type="submission" date="2018-03" db="EMBL/GenBank/DDBJ databases">
        <title>Whole genome analyses suggest that Burkholderia sensu lato contains two further novel genera in the rhizoxinica-symbiotica group Mycetohabitans gen. nov., and Trinickia gen. nov.: implications for the evolution of diazotrophy and nodulation in the Burkholderiaceae.</title>
        <authorList>
            <person name="Estrada De Los Santos P."/>
            <person name="Palmer M."/>
            <person name="Chavez-Ramirez B."/>
            <person name="Steenkamp E.T."/>
            <person name="Hirsch A.M."/>
            <person name="Manyaka P."/>
            <person name="Maluk M."/>
            <person name="Lafos M."/>
            <person name="Crook M."/>
            <person name="Gross E."/>
            <person name="Simon M.F."/>
            <person name="Bueno Dos Reis Junior F."/>
            <person name="Poole P.S."/>
            <person name="Venter S.N."/>
            <person name="James E.K."/>
        </authorList>
    </citation>
    <scope>NUCLEOTIDE SEQUENCE [LARGE SCALE GENOMIC DNA]</scope>
    <source>
        <strain evidence="2 3">JPY-366</strain>
    </source>
</reference>
<dbReference type="InterPro" id="IPR047794">
    <property type="entry name" value="C45_proenzyme-like"/>
</dbReference>
<dbReference type="PANTHER" id="PTHR34180:SF1">
    <property type="entry name" value="BETA-ALANYL-DOPAMINE_CARCININE HYDROLASE"/>
    <property type="match status" value="1"/>
</dbReference>
<accession>A0A2T3XU80</accession>
<dbReference type="NCBIfam" id="NF040521">
    <property type="entry name" value="C45_proenzyme"/>
    <property type="match status" value="1"/>
</dbReference>
<dbReference type="InterPro" id="IPR005079">
    <property type="entry name" value="Peptidase_C45_hydrolase"/>
</dbReference>
<comment type="caution">
    <text evidence="2">The sequence shown here is derived from an EMBL/GenBank/DDBJ whole genome shotgun (WGS) entry which is preliminary data.</text>
</comment>
<dbReference type="PANTHER" id="PTHR34180">
    <property type="entry name" value="PEPTIDASE C45"/>
    <property type="match status" value="1"/>
</dbReference>
<dbReference type="InterPro" id="IPR047801">
    <property type="entry name" value="Peptidase_C45"/>
</dbReference>
<evidence type="ECO:0000313" key="2">
    <source>
        <dbReference type="EMBL" id="PTB20061.1"/>
    </source>
</evidence>
<organism evidence="2 3">
    <name type="scientific">Trinickia symbiotica</name>
    <dbReference type="NCBI Taxonomy" id="863227"/>
    <lineage>
        <taxon>Bacteria</taxon>
        <taxon>Pseudomonadati</taxon>
        <taxon>Pseudomonadota</taxon>
        <taxon>Betaproteobacteria</taxon>
        <taxon>Burkholderiales</taxon>
        <taxon>Burkholderiaceae</taxon>
        <taxon>Trinickia</taxon>
    </lineage>
</organism>
<dbReference type="Pfam" id="PF03417">
    <property type="entry name" value="AAT"/>
    <property type="match status" value="1"/>
</dbReference>
<evidence type="ECO:0000259" key="1">
    <source>
        <dbReference type="Pfam" id="PF03417"/>
    </source>
</evidence>
<dbReference type="EMBL" id="PYUC01000006">
    <property type="protein sequence ID" value="PTB20061.1"/>
    <property type="molecule type" value="Genomic_DNA"/>
</dbReference>
<dbReference type="Gene3D" id="3.60.60.10">
    <property type="entry name" value="Penicillin V Acylase, Chain A"/>
    <property type="match status" value="1"/>
</dbReference>
<dbReference type="Proteomes" id="UP000240638">
    <property type="component" value="Unassembled WGS sequence"/>
</dbReference>
<name>A0A2T3XU80_9BURK</name>
<dbReference type="AlphaFoldDB" id="A0A2T3XU80"/>
<proteinExistence type="predicted"/>
<sequence length="358" mass="38984">MQVLTPSVICGSAYDIGYELGSLARPVMSAYMGQSAAWQAVSRWRGHSFVAELRQAAQTVFPDYVAEIEGMAAGMGWPAEDIFLWNCRGELIHNAPDGCTTLAAKSANERLIAHNEDGDPYLRDQCAIVDVRPAGKPGFVSFYYPGSLPGHTFAVNRAGLVQAINNLRIRHPAVGVPRMVLARAVLDAASLDAALEVLNAVPRASGFHHTLGCAGDPRLFSIEATVRRCSVMEVTRLSGHANHLIHDGFGGEEQIVTASSRDRQTRLDELLPSLPGVGESNLLQVLFDQASKGLPIYRDDPADPDDENTLATALFVIQETGVEFEVRQQGELRFKRFVPRESHAPEGEARQASYHRGV</sequence>
<gene>
    <name evidence="2" type="ORF">C9I57_13185</name>
</gene>
<protein>
    <submittedName>
        <fullName evidence="2">Peptidase C45</fullName>
    </submittedName>
</protein>
<feature type="domain" description="Peptidase C45 hydrolase" evidence="1">
    <location>
        <begin position="108"/>
        <end position="328"/>
    </location>
</feature>